<protein>
    <recommendedName>
        <fullName evidence="4">Transcription factor domain-containing protein</fullName>
    </recommendedName>
</protein>
<dbReference type="OrthoDB" id="5069333at2759"/>
<feature type="compositionally biased region" description="Polar residues" evidence="1">
    <location>
        <begin position="7"/>
        <end position="30"/>
    </location>
</feature>
<feature type="region of interest" description="Disordered" evidence="1">
    <location>
        <begin position="1"/>
        <end position="49"/>
    </location>
</feature>
<dbReference type="HOGENOM" id="CLU_284284_0_0_1"/>
<name>G7E6I7_MIXOS</name>
<gene>
    <name evidence="2" type="primary">Mo05133</name>
    <name evidence="2" type="ORF">E5Q_05133</name>
</gene>
<evidence type="ECO:0000313" key="3">
    <source>
        <dbReference type="Proteomes" id="UP000009131"/>
    </source>
</evidence>
<evidence type="ECO:0008006" key="4">
    <source>
        <dbReference type="Google" id="ProtNLM"/>
    </source>
</evidence>
<dbReference type="AlphaFoldDB" id="G7E6I7"/>
<reference evidence="2 3" key="2">
    <citation type="journal article" date="2012" name="Open Biol.">
        <title>Characteristics of nucleosomes and linker DNA regions on the genome of the basidiomycete Mixia osmundae revealed by mono- and dinucleosome mapping.</title>
        <authorList>
            <person name="Nishida H."/>
            <person name="Kondo S."/>
            <person name="Matsumoto T."/>
            <person name="Suzuki Y."/>
            <person name="Yoshikawa H."/>
            <person name="Taylor T.D."/>
            <person name="Sugiyama J."/>
        </authorList>
    </citation>
    <scope>NUCLEOTIDE SEQUENCE [LARGE SCALE GENOMIC DNA]</scope>
    <source>
        <strain evidence="3">CBS 9802 / IAM 14324 / JCM 22182 / KY 12970</strain>
    </source>
</reference>
<reference evidence="2 3" key="1">
    <citation type="journal article" date="2011" name="J. Gen. Appl. Microbiol.">
        <title>Draft genome sequencing of the enigmatic basidiomycete Mixia osmundae.</title>
        <authorList>
            <person name="Nishida H."/>
            <person name="Nagatsuka Y."/>
            <person name="Sugiyama J."/>
        </authorList>
    </citation>
    <scope>NUCLEOTIDE SEQUENCE [LARGE SCALE GENOMIC DNA]</scope>
    <source>
        <strain evidence="3">CBS 9802 / IAM 14324 / JCM 22182 / KY 12970</strain>
    </source>
</reference>
<feature type="region of interest" description="Disordered" evidence="1">
    <location>
        <begin position="953"/>
        <end position="972"/>
    </location>
</feature>
<evidence type="ECO:0000313" key="2">
    <source>
        <dbReference type="EMBL" id="GAA98447.1"/>
    </source>
</evidence>
<sequence>MGRPRAQNASASTSGTNTHQRISATRQPTRIGSIHVAPQRPTQRSFSSPRAYDGSFFDVASQSRHWLGLENDAWQSFAPASFQQLHHDYSALAQPHQSALLSHDYHPVAHQLQPIAQQLQPSPRAPAALPVLPKRPSSAVFPCLAELIQPQDLKYSYDKASSAQGRLSSLAVYDRLPLTPSSYERGSITHDRGPSAGQNGIFGTGMDRAMLDTSLNQRILPLPSRSTPNHGFHRYSAGLGLTGGATSCSNHNSLSAFGLERPSSGFDRPASNFEKPIGSGLAALMPTDLPPILKINNEIMHDASPAPARLCLSTNDASTAFAEKRPSDRSAAPSPTRKIPRLNEALETLSDAERNALADAKLHISAPSAEVVATFAGLLQCVTTCDLDKAHLKLIKDRYSAALAFVPFETRLQFDEQETQRYSRKSTTSVLWQCLAVDTLSLQIAGRTSSSAGFGMLLERQGWLARLLAYDLSPSVSIISARLQYAGSKQPLEDVPQQTIVELVKIWLATNAMCIVVNEQELLAQVSDGTVDAALINVIVAHSLSNLGQDSKWHDSLPPISELIHYFERTCFERLVKTKTFDLSTVQALMIGGTLALLTHKIRIAWLGFNLARHYARRCLADVTDVPVYVSGPPTINQVHRELLQTCIWLTNAYSMHCSVSLATPHLPLDRFDVDLQLPPYPADSLSLAYSRQIAVKDPGKACLAPEAKEANLVGFAELCRVVYILTRAHQGDVACSTSLDSRNLTPIERHIELAGCLINKGLVLLGCTDGKQSSLDSGRDRAFGFDKGVPNICGFLSSTCAVLGFQRASTHFAASTNEELASSPVVAYALRVSMTAIAIVNAASLEPLQALAETELLTAENGQLGILRIVSDVLPKFLSHMDSVVSAIFIMPQEVYRHIFAQHDRVRQLLNGLHTFVSVALSPKAVEQIAELRRIGQHVMELWSASFPVRPSKGDAAECSTPPSPVSRALPMTLPSSAAPYPWEPMPQFTSVVTAHGPAGDESSNHLSVPRDEAQEDDDASLYSGGSAAGQPVRFHPFLDLVHQAHCELDMPSISRKASSAVSCQALAKQACPTEVRWDAQSLAPIVVPKLV</sequence>
<comment type="caution">
    <text evidence="2">The sequence shown here is derived from an EMBL/GenBank/DDBJ whole genome shotgun (WGS) entry which is preliminary data.</text>
</comment>
<keyword evidence="3" id="KW-1185">Reference proteome</keyword>
<dbReference type="Proteomes" id="UP000009131">
    <property type="component" value="Unassembled WGS sequence"/>
</dbReference>
<feature type="region of interest" description="Disordered" evidence="1">
    <location>
        <begin position="993"/>
        <end position="1027"/>
    </location>
</feature>
<dbReference type="InParanoid" id="G7E6I7"/>
<proteinExistence type="predicted"/>
<dbReference type="EMBL" id="BABT02000152">
    <property type="protein sequence ID" value="GAA98447.1"/>
    <property type="molecule type" value="Genomic_DNA"/>
</dbReference>
<accession>G7E6I7</accession>
<organism evidence="2 3">
    <name type="scientific">Mixia osmundae (strain CBS 9802 / IAM 14324 / JCM 22182 / KY 12970)</name>
    <dbReference type="NCBI Taxonomy" id="764103"/>
    <lineage>
        <taxon>Eukaryota</taxon>
        <taxon>Fungi</taxon>
        <taxon>Dikarya</taxon>
        <taxon>Basidiomycota</taxon>
        <taxon>Pucciniomycotina</taxon>
        <taxon>Mixiomycetes</taxon>
        <taxon>Mixiales</taxon>
        <taxon>Mixiaceae</taxon>
        <taxon>Mixia</taxon>
    </lineage>
</organism>
<evidence type="ECO:0000256" key="1">
    <source>
        <dbReference type="SAM" id="MobiDB-lite"/>
    </source>
</evidence>